<keyword evidence="3" id="KW-1185">Reference proteome</keyword>
<name>A0ABQ9G553_9NEOP</name>
<feature type="signal peptide" evidence="1">
    <location>
        <begin position="1"/>
        <end position="16"/>
    </location>
</feature>
<protein>
    <submittedName>
        <fullName evidence="2">Uncharacterized protein</fullName>
    </submittedName>
</protein>
<evidence type="ECO:0000313" key="3">
    <source>
        <dbReference type="Proteomes" id="UP001159363"/>
    </source>
</evidence>
<accession>A0ABQ9G553</accession>
<comment type="caution">
    <text evidence="2">The sequence shown here is derived from an EMBL/GenBank/DDBJ whole genome shotgun (WGS) entry which is preliminary data.</text>
</comment>
<organism evidence="2 3">
    <name type="scientific">Dryococelus australis</name>
    <dbReference type="NCBI Taxonomy" id="614101"/>
    <lineage>
        <taxon>Eukaryota</taxon>
        <taxon>Metazoa</taxon>
        <taxon>Ecdysozoa</taxon>
        <taxon>Arthropoda</taxon>
        <taxon>Hexapoda</taxon>
        <taxon>Insecta</taxon>
        <taxon>Pterygota</taxon>
        <taxon>Neoptera</taxon>
        <taxon>Polyneoptera</taxon>
        <taxon>Phasmatodea</taxon>
        <taxon>Verophasmatodea</taxon>
        <taxon>Anareolatae</taxon>
        <taxon>Phasmatidae</taxon>
        <taxon>Eurycanthinae</taxon>
        <taxon>Dryococelus</taxon>
    </lineage>
</organism>
<keyword evidence="1" id="KW-0732">Signal</keyword>
<dbReference type="EMBL" id="JARBHB010000015">
    <property type="protein sequence ID" value="KAJ8867594.1"/>
    <property type="molecule type" value="Genomic_DNA"/>
</dbReference>
<reference evidence="2 3" key="1">
    <citation type="submission" date="2023-02" db="EMBL/GenBank/DDBJ databases">
        <title>LHISI_Scaffold_Assembly.</title>
        <authorList>
            <person name="Stuart O.P."/>
            <person name="Cleave R."/>
            <person name="Magrath M.J.L."/>
            <person name="Mikheyev A.S."/>
        </authorList>
    </citation>
    <scope>NUCLEOTIDE SEQUENCE [LARGE SCALE GENOMIC DNA]</scope>
    <source>
        <strain evidence="2">Daus_M_001</strain>
        <tissue evidence="2">Leg muscle</tissue>
    </source>
</reference>
<feature type="chain" id="PRO_5047520696" evidence="1">
    <location>
        <begin position="17"/>
        <end position="86"/>
    </location>
</feature>
<gene>
    <name evidence="2" type="ORF">PR048_031396</name>
</gene>
<sequence>MVAANVLTFCFRGCLANTVQFNEEAEVKCPYRDANYACDSVLQEREIKAVSKNGEDEGMLAPIESGVPMQGRFLSFQVNLRMDEVG</sequence>
<proteinExistence type="predicted"/>
<dbReference type="Proteomes" id="UP001159363">
    <property type="component" value="Chromosome 14"/>
</dbReference>
<evidence type="ECO:0000313" key="2">
    <source>
        <dbReference type="EMBL" id="KAJ8867594.1"/>
    </source>
</evidence>
<evidence type="ECO:0000256" key="1">
    <source>
        <dbReference type="SAM" id="SignalP"/>
    </source>
</evidence>